<feature type="domain" description="Smf/DprA SLOG" evidence="2">
    <location>
        <begin position="83"/>
        <end position="293"/>
    </location>
</feature>
<dbReference type="PANTHER" id="PTHR43022:SF1">
    <property type="entry name" value="PROTEIN SMF"/>
    <property type="match status" value="1"/>
</dbReference>
<dbReference type="Proteomes" id="UP000177682">
    <property type="component" value="Unassembled WGS sequence"/>
</dbReference>
<reference evidence="4 5" key="1">
    <citation type="journal article" date="2016" name="Nat. Commun.">
        <title>Thousands of microbial genomes shed light on interconnected biogeochemical processes in an aquifer system.</title>
        <authorList>
            <person name="Anantharaman K."/>
            <person name="Brown C.T."/>
            <person name="Hug L.A."/>
            <person name="Sharon I."/>
            <person name="Castelle C.J."/>
            <person name="Probst A.J."/>
            <person name="Thomas B.C."/>
            <person name="Singh A."/>
            <person name="Wilkins M.J."/>
            <person name="Karaoz U."/>
            <person name="Brodie E.L."/>
            <person name="Williams K.H."/>
            <person name="Hubbard S.S."/>
            <person name="Banfield J.F."/>
        </authorList>
    </citation>
    <scope>NUCLEOTIDE SEQUENCE [LARGE SCALE GENOMIC DNA]</scope>
</reference>
<dbReference type="Gene3D" id="3.40.50.450">
    <property type="match status" value="1"/>
</dbReference>
<name>A0A1F5PJV5_9BACT</name>
<evidence type="ECO:0000256" key="1">
    <source>
        <dbReference type="ARBA" id="ARBA00006525"/>
    </source>
</evidence>
<dbReference type="Pfam" id="PF17782">
    <property type="entry name" value="WHD_DprA"/>
    <property type="match status" value="1"/>
</dbReference>
<gene>
    <name evidence="4" type="ORF">A3E29_03850</name>
</gene>
<comment type="caution">
    <text evidence="4">The sequence shown here is derived from an EMBL/GenBank/DDBJ whole genome shotgun (WGS) entry which is preliminary data.</text>
</comment>
<dbReference type="InterPro" id="IPR036388">
    <property type="entry name" value="WH-like_DNA-bd_sf"/>
</dbReference>
<sequence length="365" mass="39215">MAANPIANKIFGNGFNLIPQIGPVSLLRLFKHFGGFEPAWFAAQAEYLHAGISQKLAQIIRDKKPQINPELAFAELTRRQIEVLTIGEVGYPPLLKEVAAAPPVLYVRGNQQILTAASVAVVGTRKITSYGQQACQELITGLVQNNLSIVSGLAFGVDAQALSVCVAEGGIPVAVLASDLDNSSISPRSNFQLAQKVVERGCLVSEYPLGMVVQKQNFPIRNRIISALSLGTLVIEADMESGSLITANFALEQNREVFAVPGSIFSQSSRGTNALIKKGAKLVARVNDILEEFDITSANPAPIDLSATPQEQTVLDVLAKEPIHIDDLIKLLKLRPADLNSLLTMLEMKGRVKNLGGGKYAKVRG</sequence>
<dbReference type="InterPro" id="IPR041614">
    <property type="entry name" value="DprA_WH"/>
</dbReference>
<comment type="similarity">
    <text evidence="1">Belongs to the DprA/Smf family.</text>
</comment>
<dbReference type="PANTHER" id="PTHR43022">
    <property type="entry name" value="PROTEIN SMF"/>
    <property type="match status" value="1"/>
</dbReference>
<evidence type="ECO:0000313" key="4">
    <source>
        <dbReference type="EMBL" id="OGE90206.1"/>
    </source>
</evidence>
<dbReference type="Gene3D" id="1.10.10.10">
    <property type="entry name" value="Winged helix-like DNA-binding domain superfamily/Winged helix DNA-binding domain"/>
    <property type="match status" value="1"/>
</dbReference>
<protein>
    <submittedName>
        <fullName evidence="4">DNA protecting protein DprA</fullName>
    </submittedName>
</protein>
<dbReference type="GO" id="GO:0009294">
    <property type="term" value="P:DNA-mediated transformation"/>
    <property type="evidence" value="ECO:0007669"/>
    <property type="project" value="InterPro"/>
</dbReference>
<dbReference type="NCBIfam" id="TIGR00732">
    <property type="entry name" value="dprA"/>
    <property type="match status" value="1"/>
</dbReference>
<dbReference type="InterPro" id="IPR057666">
    <property type="entry name" value="DrpA_SLOG"/>
</dbReference>
<evidence type="ECO:0000313" key="5">
    <source>
        <dbReference type="Proteomes" id="UP000177682"/>
    </source>
</evidence>
<dbReference type="EMBL" id="MFEY01000007">
    <property type="protein sequence ID" value="OGE90206.1"/>
    <property type="molecule type" value="Genomic_DNA"/>
</dbReference>
<feature type="domain" description="DprA winged helix" evidence="3">
    <location>
        <begin position="300"/>
        <end position="358"/>
    </location>
</feature>
<evidence type="ECO:0000259" key="3">
    <source>
        <dbReference type="Pfam" id="PF17782"/>
    </source>
</evidence>
<organism evidence="4 5">
    <name type="scientific">Candidatus Doudnabacteria bacterium RIFCSPHIGHO2_12_FULL_48_16</name>
    <dbReference type="NCBI Taxonomy" id="1817838"/>
    <lineage>
        <taxon>Bacteria</taxon>
        <taxon>Candidatus Doudnaibacteriota</taxon>
    </lineage>
</organism>
<dbReference type="InterPro" id="IPR003488">
    <property type="entry name" value="DprA"/>
</dbReference>
<evidence type="ECO:0000259" key="2">
    <source>
        <dbReference type="Pfam" id="PF02481"/>
    </source>
</evidence>
<dbReference type="Pfam" id="PF02481">
    <property type="entry name" value="DNA_processg_A"/>
    <property type="match status" value="1"/>
</dbReference>
<proteinExistence type="inferred from homology"/>
<dbReference type="SUPFAM" id="SSF102405">
    <property type="entry name" value="MCP/YpsA-like"/>
    <property type="match status" value="1"/>
</dbReference>
<accession>A0A1F5PJV5</accession>
<dbReference type="AlphaFoldDB" id="A0A1F5PJV5"/>